<gene>
    <name evidence="1" type="ORF">GNLVRS02_ARAD1C31702g</name>
</gene>
<dbReference type="PANTHER" id="PTHR34365:SF7">
    <property type="entry name" value="GLYCINE-RICH DOMAIN-CONTAINING PROTEIN 1"/>
    <property type="match status" value="1"/>
</dbReference>
<dbReference type="PANTHER" id="PTHR34365">
    <property type="entry name" value="ENOLASE (DUF1399)"/>
    <property type="match status" value="1"/>
</dbReference>
<evidence type="ECO:0000313" key="1">
    <source>
        <dbReference type="EMBL" id="CDP35280.1"/>
    </source>
</evidence>
<dbReference type="InterPro" id="IPR009836">
    <property type="entry name" value="GRDP-like"/>
</dbReference>
<dbReference type="PhylomeDB" id="A0A060T2G5"/>
<dbReference type="EMBL" id="HG937693">
    <property type="protein sequence ID" value="CDP35280.1"/>
    <property type="molecule type" value="Genomic_DNA"/>
</dbReference>
<dbReference type="AlphaFoldDB" id="A0A060T2G5"/>
<reference evidence="1" key="2">
    <citation type="submission" date="2014-06" db="EMBL/GenBank/DDBJ databases">
        <title>The complete genome of Blastobotrys (Arxula) adeninivorans LS3 - a yeast of biotechnological interest.</title>
        <authorList>
            <person name="Kunze G."/>
            <person name="Gaillardin C."/>
            <person name="Czernicka M."/>
            <person name="Durrens P."/>
            <person name="Martin T."/>
            <person name="Boer E."/>
            <person name="Gabaldon T."/>
            <person name="Cruz J."/>
            <person name="Talla E."/>
            <person name="Marck C."/>
            <person name="Goffeau A."/>
            <person name="Barbe V."/>
            <person name="Baret P."/>
            <person name="Baronian K."/>
            <person name="Beier S."/>
            <person name="Bleykasten C."/>
            <person name="Bode R."/>
            <person name="Casaregola S."/>
            <person name="Despons L."/>
            <person name="Fairhead C."/>
            <person name="Giersberg M."/>
            <person name="Gierski P."/>
            <person name="Hahnel U."/>
            <person name="Hartmann A."/>
            <person name="Jankowska D."/>
            <person name="Jubin C."/>
            <person name="Jung P."/>
            <person name="Lafontaine I."/>
            <person name="Leh-Louis V."/>
            <person name="Lemaire M."/>
            <person name="Marcet-Houben M."/>
            <person name="Mascher M."/>
            <person name="Morel G."/>
            <person name="Richard G.-F."/>
            <person name="Riechen J."/>
            <person name="Sacerdot C."/>
            <person name="Sarkar A."/>
            <person name="Savel G."/>
            <person name="Schacherer J."/>
            <person name="Sherman D."/>
            <person name="Straub M.-L."/>
            <person name="Stein N."/>
            <person name="Thierry A."/>
            <person name="Trautwein-Schult A."/>
            <person name="Westhof E."/>
            <person name="Worch S."/>
            <person name="Dujon B."/>
            <person name="Souciet J.-L."/>
            <person name="Wincker P."/>
            <person name="Scholz U."/>
            <person name="Neuveglise N."/>
        </authorList>
    </citation>
    <scope>NUCLEOTIDE SEQUENCE</scope>
    <source>
        <strain evidence="1">LS3</strain>
    </source>
</reference>
<proteinExistence type="predicted"/>
<sequence>MEPPPYDVVEEGGPELEVVFSSLFTGADSKHPGLVHSDQVLGHLKLLECLYRLREAIMARDGLFGIYNEAIVREPGASYSVDAGQQRWAVYVQRAVDRFESWWIGICRKNNPLSPSVESLDMHSERQLHKWGLEQRPLTMLISDLPPIDVLMVWHAYMLSPRTYLEDCLRTGTGFMWATPMPWKLINEVIDPYSYLYEPPDVSQRKFENLTGLNWAIEMDSCIKKLICPFCQTENDIPWFKVGPRGIIDQQSYAYKNMKAECRQCSFVMDHSKLCAVKFATDLLAIQTKRVPLPGMLLDLITNLPTAPSRFNIYELLDDRQLYKSAIKFVTLPEVECPLQAIKDLVESKVEQYMPWIRETDSRAQLMEWYSAVFRRIFSSYWGNHSLFSRNLVPAVFQQATFIDQMHSLGWLFSPTVRNTATRAIGYYYRFLYLAASNRSCTSCVPTAEVDLVWHTHMLSPQSYYQHMLRDMGFFLNHDDSLSDRVLDRGLQFTADLFQNRYSTPYFDCLCWYCESSKAVTPNPKPLSYSKFKRRKTKPSPVVFFGVNRPLFTMNADYSNCIPGISATVLSPGSWGFNTGACGRGRVPFHCHNN</sequence>
<name>A0A060T2G5_BLAAD</name>
<reference evidence="1" key="1">
    <citation type="submission" date="2014-02" db="EMBL/GenBank/DDBJ databases">
        <authorList>
            <person name="Genoscope - CEA"/>
        </authorList>
    </citation>
    <scope>NUCLEOTIDE SEQUENCE</scope>
    <source>
        <strain evidence="1">LS3</strain>
    </source>
</reference>
<organism evidence="1">
    <name type="scientific">Blastobotrys adeninivorans</name>
    <name type="common">Yeast</name>
    <name type="synonym">Arxula adeninivorans</name>
    <dbReference type="NCBI Taxonomy" id="409370"/>
    <lineage>
        <taxon>Eukaryota</taxon>
        <taxon>Fungi</taxon>
        <taxon>Dikarya</taxon>
        <taxon>Ascomycota</taxon>
        <taxon>Saccharomycotina</taxon>
        <taxon>Dipodascomycetes</taxon>
        <taxon>Dipodascales</taxon>
        <taxon>Trichomonascaceae</taxon>
        <taxon>Blastobotrys</taxon>
    </lineage>
</organism>
<dbReference type="Pfam" id="PF07173">
    <property type="entry name" value="GRDP-like"/>
    <property type="match status" value="1"/>
</dbReference>
<accession>A0A060T2G5</accession>
<protein>
    <submittedName>
        <fullName evidence="1">ARAD1C31702p</fullName>
    </submittedName>
</protein>